<comment type="subcellular location">
    <subcellularLocation>
        <location evidence="1">Cytoplasm</location>
    </subcellularLocation>
</comment>
<comment type="similarity">
    <text evidence="2">Belongs to the EspG family.</text>
</comment>
<evidence type="ECO:0000313" key="6">
    <source>
        <dbReference type="Proteomes" id="UP000036313"/>
    </source>
</evidence>
<comment type="caution">
    <text evidence="5">The sequence shown here is derived from an EMBL/GenBank/DDBJ whole genome shotgun (WGS) entry which is preliminary data.</text>
</comment>
<keyword evidence="4" id="KW-0143">Chaperone</keyword>
<dbReference type="InterPro" id="IPR025734">
    <property type="entry name" value="EspG"/>
</dbReference>
<evidence type="ECO:0000256" key="4">
    <source>
        <dbReference type="ARBA" id="ARBA00023186"/>
    </source>
</evidence>
<evidence type="ECO:0000256" key="3">
    <source>
        <dbReference type="ARBA" id="ARBA00022490"/>
    </source>
</evidence>
<organism evidence="5 6">
    <name type="scientific">Mycolicibacterium obuense</name>
    <dbReference type="NCBI Taxonomy" id="1807"/>
    <lineage>
        <taxon>Bacteria</taxon>
        <taxon>Bacillati</taxon>
        <taxon>Actinomycetota</taxon>
        <taxon>Actinomycetes</taxon>
        <taxon>Mycobacteriales</taxon>
        <taxon>Mycobacteriaceae</taxon>
        <taxon>Mycolicibacterium</taxon>
    </lineage>
</organism>
<dbReference type="GO" id="GO:0005737">
    <property type="term" value="C:cytoplasm"/>
    <property type="evidence" value="ECO:0007669"/>
    <property type="project" value="UniProtKB-SubCell"/>
</dbReference>
<protein>
    <recommendedName>
        <fullName evidence="7">ESX secretion-associated protein EspG</fullName>
    </recommendedName>
</protein>
<name>A0A0J6VP59_9MYCO</name>
<dbReference type="EMBL" id="JYNU01000028">
    <property type="protein sequence ID" value="KMO72840.1"/>
    <property type="molecule type" value="Genomic_DNA"/>
</dbReference>
<gene>
    <name evidence="5" type="ORF">MOBUDSM44075_03934</name>
</gene>
<dbReference type="Pfam" id="PF14011">
    <property type="entry name" value="ESX-1_EspG"/>
    <property type="match status" value="1"/>
</dbReference>
<keyword evidence="3" id="KW-0963">Cytoplasm</keyword>
<proteinExistence type="inferred from homology"/>
<evidence type="ECO:0008006" key="7">
    <source>
        <dbReference type="Google" id="ProtNLM"/>
    </source>
</evidence>
<reference evidence="5 6" key="1">
    <citation type="journal article" date="2015" name="Genome Biol. Evol.">
        <title>Characterization of Three Mycobacterium spp. with Potential Use in Bioremediation by Genome Sequencing and Comparative Genomics.</title>
        <authorList>
            <person name="Das S."/>
            <person name="Pettersson B.M."/>
            <person name="Behra P.R."/>
            <person name="Ramesh M."/>
            <person name="Dasgupta S."/>
            <person name="Bhattacharya A."/>
            <person name="Kirsebom L.A."/>
        </authorList>
    </citation>
    <scope>NUCLEOTIDE SEQUENCE [LARGE SCALE GENOMIC DNA]</scope>
    <source>
        <strain evidence="5 6">DSM 44075</strain>
    </source>
</reference>
<dbReference type="AlphaFoldDB" id="A0A0J6VP59"/>
<accession>A0A0J6VP59</accession>
<sequence>MALTTTVGGVWVLQALLGVESMPTALRLKPFIPSVHHELIVETTAGPVPIAETAEYLSLVQAGAISPSGAVDDPVRDWMTVLGRPDRQAVLTIRRPSGQAVHNGALPTVEERVVVVCRYRRWLAMAARDGDEMVVDAVGETDDPAVQADLMCQTLMPALGVAAPADIEGVNIPADLMQSTLEAAVPQGRDATIAAMSRLGLQPQQAEVLAAATRLDDSAMAVAMVIDHDIAQHVHPRVVTVADTEFGRVSITTSTSADGKQWLSLWPATTDAVREDLYGLLSAPRAAA</sequence>
<evidence type="ECO:0000256" key="1">
    <source>
        <dbReference type="ARBA" id="ARBA00004496"/>
    </source>
</evidence>
<dbReference type="RefSeq" id="WP_048424369.1">
    <property type="nucleotide sequence ID" value="NZ_JYNU01000028.1"/>
</dbReference>
<dbReference type="Proteomes" id="UP000036313">
    <property type="component" value="Unassembled WGS sequence"/>
</dbReference>
<evidence type="ECO:0000313" key="5">
    <source>
        <dbReference type="EMBL" id="KMO72840.1"/>
    </source>
</evidence>
<dbReference type="PATRIC" id="fig|1807.14.peg.3961"/>
<evidence type="ECO:0000256" key="2">
    <source>
        <dbReference type="ARBA" id="ARBA00006411"/>
    </source>
</evidence>